<proteinExistence type="inferred from homology"/>
<dbReference type="Proteomes" id="UP001225646">
    <property type="component" value="Unassembled WGS sequence"/>
</dbReference>
<evidence type="ECO:0000256" key="1">
    <source>
        <dbReference type="ARBA" id="ARBA00022605"/>
    </source>
</evidence>
<comment type="pathway">
    <text evidence="4">Amino-acid biosynthesis; L-methionine biosynthesis via salvage pathway; L-methionine from S-methyl-5-thio-alpha-D-ribose 1-phosphate: step 4/6.</text>
</comment>
<dbReference type="CDD" id="cd07524">
    <property type="entry name" value="HAD_Pase"/>
    <property type="match status" value="1"/>
</dbReference>
<comment type="similarity">
    <text evidence="4">Belongs to the HAD-like hydrolase superfamily. MtnX family.</text>
</comment>
<keyword evidence="7" id="KW-1185">Reference proteome</keyword>
<protein>
    <recommendedName>
        <fullName evidence="4 5">2-hydroxy-3-keto-5-methylthiopentenyl-1-phosphate phosphatase</fullName>
        <shortName evidence="4">HK-MTPenyl-1-P phosphatase</shortName>
        <ecNumber evidence="4 5">3.1.3.87</ecNumber>
    </recommendedName>
</protein>
<dbReference type="InterPro" id="IPR017718">
    <property type="entry name" value="HAD-SF_hydro_IB_MtnX"/>
</dbReference>
<dbReference type="NCBIfam" id="TIGR01488">
    <property type="entry name" value="HAD-SF-IB"/>
    <property type="match status" value="1"/>
</dbReference>
<dbReference type="InterPro" id="IPR006384">
    <property type="entry name" value="HAD_hydro_PyrdxlP_Pase-like"/>
</dbReference>
<comment type="function">
    <text evidence="4">Dephosphorylates 2-hydroxy-3-keto-5-methylthiopentenyl-1-phosphate (HK-MTPenyl-1-P) yielding 1,2-dihydroxy-3-keto-5-methylthiopentene (DHK-MTPene).</text>
</comment>
<dbReference type="EC" id="3.1.3.87" evidence="4 5"/>
<organism evidence="6 7">
    <name type="scientific">Aeribacillus alveayuensis</name>
    <dbReference type="NCBI Taxonomy" id="279215"/>
    <lineage>
        <taxon>Bacteria</taxon>
        <taxon>Bacillati</taxon>
        <taxon>Bacillota</taxon>
        <taxon>Bacilli</taxon>
        <taxon>Bacillales</taxon>
        <taxon>Bacillaceae</taxon>
        <taxon>Aeribacillus</taxon>
    </lineage>
</organism>
<reference evidence="6 7" key="1">
    <citation type="submission" date="2023-07" db="EMBL/GenBank/DDBJ databases">
        <title>Genomic Encyclopedia of Type Strains, Phase IV (KMG-IV): sequencing the most valuable type-strain genomes for metagenomic binning, comparative biology and taxonomic classification.</title>
        <authorList>
            <person name="Goeker M."/>
        </authorList>
    </citation>
    <scope>NUCLEOTIDE SEQUENCE [LARGE SCALE GENOMIC DNA]</scope>
    <source>
        <strain evidence="6 7">DSM 19092</strain>
    </source>
</reference>
<dbReference type="InterPro" id="IPR050849">
    <property type="entry name" value="HAD-like_hydrolase_phosphatase"/>
</dbReference>
<dbReference type="InterPro" id="IPR036412">
    <property type="entry name" value="HAD-like_sf"/>
</dbReference>
<accession>A0ABT9VMQ9</accession>
<keyword evidence="3 4" id="KW-0486">Methionine biosynthesis</keyword>
<dbReference type="SUPFAM" id="SSF56784">
    <property type="entry name" value="HAD-like"/>
    <property type="match status" value="1"/>
</dbReference>
<dbReference type="EMBL" id="JAUSTR010000003">
    <property type="protein sequence ID" value="MDQ0162267.1"/>
    <property type="molecule type" value="Genomic_DNA"/>
</dbReference>
<sequence length="223" mass="25690">MKKPLIICDFDGTITKKDNIISIMKKFASPEWESVKDAVLDEEMSIRKGVGKMFSFIPSYQKYAMIEYILSTAEIREGFKQFVEYTERENIPLFIVSGGIDFFVKPLLKHLIAEDRIFCNEADFSHDFVEIQWPHSCDDQCSNDCGCCKPSIIRKIQSKDNFVIVIGDSITDLEAAKLADFVFARDLLLKKCQDLNLPHRSFETFTDIITYLQHLNEMMKASV</sequence>
<dbReference type="PANTHER" id="PTHR28181:SF2">
    <property type="entry name" value="PHOSPHORIC MONOESTER HYDROLASE"/>
    <property type="match status" value="1"/>
</dbReference>
<dbReference type="NCBIfam" id="NF007103">
    <property type="entry name" value="PRK09552.1"/>
    <property type="match status" value="1"/>
</dbReference>
<dbReference type="Gene3D" id="3.40.50.1000">
    <property type="entry name" value="HAD superfamily/HAD-like"/>
    <property type="match status" value="1"/>
</dbReference>
<comment type="caution">
    <text evidence="6">The sequence shown here is derived from an EMBL/GenBank/DDBJ whole genome shotgun (WGS) entry which is preliminary data.</text>
</comment>
<evidence type="ECO:0000313" key="7">
    <source>
        <dbReference type="Proteomes" id="UP001225646"/>
    </source>
</evidence>
<dbReference type="GO" id="GO:0043716">
    <property type="term" value="F:2-hydroxy-3-keto-5-methylthiopentenyl-1-phosphate phosphatase activity"/>
    <property type="evidence" value="ECO:0007669"/>
    <property type="project" value="UniProtKB-EC"/>
</dbReference>
<dbReference type="HAMAP" id="MF_01680">
    <property type="entry name" value="Salvage_MtnX"/>
    <property type="match status" value="1"/>
</dbReference>
<comment type="catalytic activity">
    <reaction evidence="4">
        <text>2-hydroxy-5-methylsulfanyl-3-oxopent-1-enyl phosphate + H2O = 1,2-dihydroxy-5-(methylsulfanyl)pent-1-en-3-one + phosphate</text>
        <dbReference type="Rhea" id="RHEA:14481"/>
        <dbReference type="ChEBI" id="CHEBI:15377"/>
        <dbReference type="ChEBI" id="CHEBI:43474"/>
        <dbReference type="ChEBI" id="CHEBI:49252"/>
        <dbReference type="ChEBI" id="CHEBI:59505"/>
        <dbReference type="EC" id="3.1.3.87"/>
    </reaction>
</comment>
<dbReference type="RefSeq" id="WP_419151754.1">
    <property type="nucleotide sequence ID" value="NZ_JAUSTR010000003.1"/>
</dbReference>
<name>A0ABT9VMQ9_9BACI</name>
<dbReference type="InterPro" id="IPR023214">
    <property type="entry name" value="HAD_sf"/>
</dbReference>
<dbReference type="NCBIfam" id="TIGR03333">
    <property type="entry name" value="salvage_mtnX"/>
    <property type="match status" value="1"/>
</dbReference>
<dbReference type="Pfam" id="PF12710">
    <property type="entry name" value="HAD"/>
    <property type="match status" value="1"/>
</dbReference>
<dbReference type="NCBIfam" id="TIGR01489">
    <property type="entry name" value="DKMTPPase-SF"/>
    <property type="match status" value="1"/>
</dbReference>
<evidence type="ECO:0000256" key="3">
    <source>
        <dbReference type="ARBA" id="ARBA00023167"/>
    </source>
</evidence>
<keyword evidence="1 4" id="KW-0028">Amino-acid biosynthesis</keyword>
<dbReference type="PANTHER" id="PTHR28181">
    <property type="entry name" value="UPF0655 PROTEIN YCR015C"/>
    <property type="match status" value="1"/>
</dbReference>
<keyword evidence="2 4" id="KW-0378">Hydrolase</keyword>
<evidence type="ECO:0000256" key="4">
    <source>
        <dbReference type="HAMAP-Rule" id="MF_01680"/>
    </source>
</evidence>
<dbReference type="Gene3D" id="3.90.1470.20">
    <property type="match status" value="1"/>
</dbReference>
<evidence type="ECO:0000313" key="6">
    <source>
        <dbReference type="EMBL" id="MDQ0162267.1"/>
    </source>
</evidence>
<evidence type="ECO:0000256" key="5">
    <source>
        <dbReference type="NCBIfam" id="TIGR03333"/>
    </source>
</evidence>
<gene>
    <name evidence="4" type="primary">mtnX</name>
    <name evidence="6" type="ORF">J2S06_001343</name>
</gene>
<evidence type="ECO:0000256" key="2">
    <source>
        <dbReference type="ARBA" id="ARBA00022801"/>
    </source>
</evidence>